<reference evidence="2" key="1">
    <citation type="journal article" date="2019" name="Int. J. Syst. Evol. Microbiol.">
        <title>The Global Catalogue of Microorganisms (GCM) 10K type strain sequencing project: providing services to taxonomists for standard genome sequencing and annotation.</title>
        <authorList>
            <consortium name="The Broad Institute Genomics Platform"/>
            <consortium name="The Broad Institute Genome Sequencing Center for Infectious Disease"/>
            <person name="Wu L."/>
            <person name="Ma J."/>
        </authorList>
    </citation>
    <scope>NUCLEOTIDE SEQUENCE [LARGE SCALE GENOMIC DNA]</scope>
    <source>
        <strain evidence="2">CGMCC 4.7289</strain>
    </source>
</reference>
<dbReference type="Gene3D" id="3.20.20.70">
    <property type="entry name" value="Aldolase class I"/>
    <property type="match status" value="1"/>
</dbReference>
<sequence length="251" mass="26379">MTEPLVRRIQVCLNGGRSAADHPAVPITPAQLAVSSQDAVAAGADAIHLHPRRADGQESLAYADISAAVHAVRSACPGTPIGVTTGLWITDGDAAARLRLIRGWIDADPDGLPDYASVNLSEPGFDDLTDILHSAGVAVEAGVWSLADADRLGRSRHAQDVLRILVEVIDFPADTCEAEADAILDRLRAYALRPPVLLHGENSSAWPLIGRAGRLGLATRIGLEDALAGPDGDPVRDNADLVRVALAQLSR</sequence>
<dbReference type="Proteomes" id="UP001595816">
    <property type="component" value="Unassembled WGS sequence"/>
</dbReference>
<gene>
    <name evidence="1" type="ORF">ACFOZ4_31075</name>
</gene>
<dbReference type="RefSeq" id="WP_253762926.1">
    <property type="nucleotide sequence ID" value="NZ_JAMZDZ010000001.1"/>
</dbReference>
<protein>
    <submittedName>
        <fullName evidence="1">3-keto-5-aminohexanoate cleavage protein</fullName>
    </submittedName>
</protein>
<dbReference type="Pfam" id="PF05853">
    <property type="entry name" value="BKACE"/>
    <property type="match status" value="1"/>
</dbReference>
<accession>A0ABV8LVK6</accession>
<dbReference type="InterPro" id="IPR008567">
    <property type="entry name" value="BKACE"/>
</dbReference>
<name>A0ABV8LVK6_9ACTN</name>
<evidence type="ECO:0000313" key="2">
    <source>
        <dbReference type="Proteomes" id="UP001595816"/>
    </source>
</evidence>
<evidence type="ECO:0000313" key="1">
    <source>
        <dbReference type="EMBL" id="MFC4135076.1"/>
    </source>
</evidence>
<dbReference type="PANTHER" id="PTHR37418:SF1">
    <property type="entry name" value="3-KETO-5-AMINOHEXANOATE CLEAVAGE PROTEIN"/>
    <property type="match status" value="1"/>
</dbReference>
<dbReference type="PANTHER" id="PTHR37418">
    <property type="entry name" value="3-KETO-5-AMINOHEXANOATE CLEAVAGE ENZYME-RELATED"/>
    <property type="match status" value="1"/>
</dbReference>
<dbReference type="InterPro" id="IPR013785">
    <property type="entry name" value="Aldolase_TIM"/>
</dbReference>
<keyword evidence="2" id="KW-1185">Reference proteome</keyword>
<organism evidence="1 2">
    <name type="scientific">Hamadaea flava</name>
    <dbReference type="NCBI Taxonomy" id="1742688"/>
    <lineage>
        <taxon>Bacteria</taxon>
        <taxon>Bacillati</taxon>
        <taxon>Actinomycetota</taxon>
        <taxon>Actinomycetes</taxon>
        <taxon>Micromonosporales</taxon>
        <taxon>Micromonosporaceae</taxon>
        <taxon>Hamadaea</taxon>
    </lineage>
</organism>
<comment type="caution">
    <text evidence="1">The sequence shown here is derived from an EMBL/GenBank/DDBJ whole genome shotgun (WGS) entry which is preliminary data.</text>
</comment>
<dbReference type="EMBL" id="JBHSAY010000020">
    <property type="protein sequence ID" value="MFC4135076.1"/>
    <property type="molecule type" value="Genomic_DNA"/>
</dbReference>
<proteinExistence type="predicted"/>